<dbReference type="Proteomes" id="UP000288178">
    <property type="component" value="Unassembled WGS sequence"/>
</dbReference>
<keyword evidence="2" id="KW-1185">Reference proteome</keyword>
<accession>A0A3S2VSU5</accession>
<name>A0A3S2VSU5_9BURK</name>
<dbReference type="FunFam" id="3.40.50.720:FF:000923">
    <property type="entry name" value="3-alpha-hydroxysteroid dehydrogenase, putative"/>
    <property type="match status" value="1"/>
</dbReference>
<protein>
    <submittedName>
        <fullName evidence="1">SDR family oxidoreductase</fullName>
    </submittedName>
</protein>
<dbReference type="PRINTS" id="PR00081">
    <property type="entry name" value="GDHRDH"/>
</dbReference>
<dbReference type="PANTHER" id="PTHR43975:SF2">
    <property type="entry name" value="EG:BACR7A4.14 PROTEIN-RELATED"/>
    <property type="match status" value="1"/>
</dbReference>
<sequence length="256" mass="27560">MSTLLGKTIVVTGCSSGIGAETVRLLRTRGARVIGMDRHEPLLSLDGFVKADLSEQAAIDDAVRQLPERIDALANVAGVPGTAQADAVARVNFLGLRHLSLRLLERMGEGGSIVNVSSILGAEWPARLEAHRALAETPGFEAGLAWLARHPVAQETCYQYFKEALIVWTLTQSQKIFLRQGVRMNCVAPGPVLTPILGDFVAMLGEERVQKDAHRMKRPALADEVAPVIAFLCSDDARWVSGINLPVDGGLASTYV</sequence>
<dbReference type="Pfam" id="PF00106">
    <property type="entry name" value="adh_short"/>
    <property type="match status" value="1"/>
</dbReference>
<comment type="caution">
    <text evidence="1">The sequence shown here is derived from an EMBL/GenBank/DDBJ whole genome shotgun (WGS) entry which is preliminary data.</text>
</comment>
<dbReference type="InterPro" id="IPR002347">
    <property type="entry name" value="SDR_fam"/>
</dbReference>
<dbReference type="Pfam" id="PF13561">
    <property type="entry name" value="adh_short_C2"/>
    <property type="match status" value="1"/>
</dbReference>
<evidence type="ECO:0000313" key="2">
    <source>
        <dbReference type="Proteomes" id="UP000288178"/>
    </source>
</evidence>
<proteinExistence type="predicted"/>
<dbReference type="EMBL" id="SACT01000013">
    <property type="protein sequence ID" value="RVT47729.1"/>
    <property type="molecule type" value="Genomic_DNA"/>
</dbReference>
<dbReference type="SUPFAM" id="SSF51735">
    <property type="entry name" value="NAD(P)-binding Rossmann-fold domains"/>
    <property type="match status" value="1"/>
</dbReference>
<gene>
    <name evidence="1" type="ORF">ENE75_23815</name>
</gene>
<evidence type="ECO:0000313" key="1">
    <source>
        <dbReference type="EMBL" id="RVT47729.1"/>
    </source>
</evidence>
<dbReference type="Gene3D" id="3.40.50.720">
    <property type="entry name" value="NAD(P)-binding Rossmann-like Domain"/>
    <property type="match status" value="1"/>
</dbReference>
<dbReference type="NCBIfam" id="NF009092">
    <property type="entry name" value="PRK12428.1"/>
    <property type="match status" value="1"/>
</dbReference>
<dbReference type="AlphaFoldDB" id="A0A3S2VSU5"/>
<reference evidence="1 2" key="1">
    <citation type="submission" date="2019-01" db="EMBL/GenBank/DDBJ databases">
        <authorList>
            <person name="Chen W.-M."/>
        </authorList>
    </citation>
    <scope>NUCLEOTIDE SEQUENCE [LARGE SCALE GENOMIC DNA]</scope>
    <source>
        <strain evidence="1 2">ICH-3</strain>
    </source>
</reference>
<dbReference type="OrthoDB" id="5786478at2"/>
<dbReference type="RefSeq" id="WP_128201418.1">
    <property type="nucleotide sequence ID" value="NZ_SACT01000013.1"/>
</dbReference>
<organism evidence="1 2">
    <name type="scientific">Rubrivivax albus</name>
    <dbReference type="NCBI Taxonomy" id="2499835"/>
    <lineage>
        <taxon>Bacteria</taxon>
        <taxon>Pseudomonadati</taxon>
        <taxon>Pseudomonadota</taxon>
        <taxon>Betaproteobacteria</taxon>
        <taxon>Burkholderiales</taxon>
        <taxon>Sphaerotilaceae</taxon>
        <taxon>Rubrivivax</taxon>
    </lineage>
</organism>
<dbReference type="InterPro" id="IPR036291">
    <property type="entry name" value="NAD(P)-bd_dom_sf"/>
</dbReference>
<dbReference type="PANTHER" id="PTHR43975">
    <property type="entry name" value="ZGC:101858"/>
    <property type="match status" value="1"/>
</dbReference>